<evidence type="ECO:0000259" key="1">
    <source>
        <dbReference type="Pfam" id="PF00724"/>
    </source>
</evidence>
<dbReference type="AlphaFoldDB" id="A0A917U9L2"/>
<organism evidence="2 3">
    <name type="scientific">Dactylosporangium sucinum</name>
    <dbReference type="NCBI Taxonomy" id="1424081"/>
    <lineage>
        <taxon>Bacteria</taxon>
        <taxon>Bacillati</taxon>
        <taxon>Actinomycetota</taxon>
        <taxon>Actinomycetes</taxon>
        <taxon>Micromonosporales</taxon>
        <taxon>Micromonosporaceae</taxon>
        <taxon>Dactylosporangium</taxon>
    </lineage>
</organism>
<reference evidence="2" key="2">
    <citation type="submission" date="2020-09" db="EMBL/GenBank/DDBJ databases">
        <authorList>
            <person name="Sun Q."/>
            <person name="Ohkuma M."/>
        </authorList>
    </citation>
    <scope>NUCLEOTIDE SEQUENCE</scope>
    <source>
        <strain evidence="2">JCM 19831</strain>
    </source>
</reference>
<dbReference type="GO" id="GO:0016491">
    <property type="term" value="F:oxidoreductase activity"/>
    <property type="evidence" value="ECO:0007669"/>
    <property type="project" value="InterPro"/>
</dbReference>
<dbReference type="PANTHER" id="PTHR22893">
    <property type="entry name" value="NADH OXIDOREDUCTASE-RELATED"/>
    <property type="match status" value="1"/>
</dbReference>
<accession>A0A917U9L2</accession>
<dbReference type="RefSeq" id="WP_190255027.1">
    <property type="nucleotide sequence ID" value="NZ_BMPI01000050.1"/>
</dbReference>
<sequence>MTVSYGAGPLRPLFEPIELPGGLVLPNRVAMLAMTRVRAEVDGTPNALMAEYYAQRAGAGLIITESTPVSEAGRGFLTAPGMYTTEHALGWKRVVNAVHAQGGRIVLQINHVGRANNLLHRPLPMQPVAPSAVRIPRTSRKITINIPRVTPYDRPRALETEEIPLVVDEFARAAKLAVFAGFDGVQVHADSGYLIHQFMSTNVNLRTDRYGGSPEKRARFALEVLDAVIAVNGPEFVSIKLTPGFDVHEIEETDVDEKYGYLIDELNKRKGLSFVQFYFNDLDTSPVFSKLAAQYEGVALAEGSLTPERYAQMIADGDMQMTGFGRPFIANPDYLERLANDWPLSRADPDLIYYPSAEGYTDYPRYDPAAPEATVVGVDRPVSTNTLLKAEAQAG</sequence>
<feature type="domain" description="NADH:flavin oxidoreductase/NADH oxidase N-terminal" evidence="1">
    <location>
        <begin position="13"/>
        <end position="342"/>
    </location>
</feature>
<dbReference type="PANTHER" id="PTHR22893:SF91">
    <property type="entry name" value="NADPH DEHYDROGENASE 2-RELATED"/>
    <property type="match status" value="1"/>
</dbReference>
<dbReference type="Gene3D" id="3.20.20.70">
    <property type="entry name" value="Aldolase class I"/>
    <property type="match status" value="1"/>
</dbReference>
<evidence type="ECO:0000313" key="3">
    <source>
        <dbReference type="Proteomes" id="UP000642070"/>
    </source>
</evidence>
<dbReference type="Pfam" id="PF00724">
    <property type="entry name" value="Oxidored_FMN"/>
    <property type="match status" value="1"/>
</dbReference>
<protein>
    <submittedName>
        <fullName evidence="2">Alkene reductase</fullName>
    </submittedName>
</protein>
<reference evidence="2" key="1">
    <citation type="journal article" date="2014" name="Int. J. Syst. Evol. Microbiol.">
        <title>Complete genome sequence of Corynebacterium casei LMG S-19264T (=DSM 44701T), isolated from a smear-ripened cheese.</title>
        <authorList>
            <consortium name="US DOE Joint Genome Institute (JGI-PGF)"/>
            <person name="Walter F."/>
            <person name="Albersmeier A."/>
            <person name="Kalinowski J."/>
            <person name="Ruckert C."/>
        </authorList>
    </citation>
    <scope>NUCLEOTIDE SEQUENCE</scope>
    <source>
        <strain evidence="2">JCM 19831</strain>
    </source>
</reference>
<dbReference type="InterPro" id="IPR045247">
    <property type="entry name" value="Oye-like"/>
</dbReference>
<dbReference type="GO" id="GO:0010181">
    <property type="term" value="F:FMN binding"/>
    <property type="evidence" value="ECO:0007669"/>
    <property type="project" value="InterPro"/>
</dbReference>
<comment type="caution">
    <text evidence="2">The sequence shown here is derived from an EMBL/GenBank/DDBJ whole genome shotgun (WGS) entry which is preliminary data.</text>
</comment>
<dbReference type="SUPFAM" id="SSF51395">
    <property type="entry name" value="FMN-linked oxidoreductases"/>
    <property type="match status" value="1"/>
</dbReference>
<evidence type="ECO:0000313" key="2">
    <source>
        <dbReference type="EMBL" id="GGM64525.1"/>
    </source>
</evidence>
<dbReference type="CDD" id="cd02933">
    <property type="entry name" value="OYE_like_FMN"/>
    <property type="match status" value="1"/>
</dbReference>
<name>A0A917U9L2_9ACTN</name>
<proteinExistence type="predicted"/>
<dbReference type="Proteomes" id="UP000642070">
    <property type="component" value="Unassembled WGS sequence"/>
</dbReference>
<keyword evidence="3" id="KW-1185">Reference proteome</keyword>
<dbReference type="InterPro" id="IPR001155">
    <property type="entry name" value="OxRdtase_FMN_N"/>
</dbReference>
<gene>
    <name evidence="2" type="ORF">GCM10007977_077490</name>
</gene>
<dbReference type="InterPro" id="IPR013785">
    <property type="entry name" value="Aldolase_TIM"/>
</dbReference>
<dbReference type="EMBL" id="BMPI01000050">
    <property type="protein sequence ID" value="GGM64525.1"/>
    <property type="molecule type" value="Genomic_DNA"/>
</dbReference>